<dbReference type="InterPro" id="IPR013762">
    <property type="entry name" value="Integrase-like_cat_sf"/>
</dbReference>
<dbReference type="Gene3D" id="1.10.443.10">
    <property type="entry name" value="Intergrase catalytic core"/>
    <property type="match status" value="1"/>
</dbReference>
<dbReference type="GO" id="GO:0015074">
    <property type="term" value="P:DNA integration"/>
    <property type="evidence" value="ECO:0007669"/>
    <property type="project" value="UniProtKB-KW"/>
</dbReference>
<dbReference type="GO" id="GO:0003677">
    <property type="term" value="F:DNA binding"/>
    <property type="evidence" value="ECO:0007669"/>
    <property type="project" value="InterPro"/>
</dbReference>
<protein>
    <submittedName>
        <fullName evidence="5">Site-specific integrase</fullName>
    </submittedName>
</protein>
<gene>
    <name evidence="5" type="ORF">I8J34_17080</name>
</gene>
<feature type="domain" description="Tyr recombinase" evidence="4">
    <location>
        <begin position="37"/>
        <end position="221"/>
    </location>
</feature>
<name>A0A944DHD3_DENI1</name>
<sequence length="231" mass="26237">MLSFAKAKKLRSGENPAIWRGHLDALLPKQGKDRARGPPRRTSLQQDVRLHARTACKKRGQGARTLEFTILTGSRSGEVRGMRWREVDWASGVWTIPAERMKGARTHRVPLSSRALELLNELPKGVADELVFPGERSGRPLSDMTLSAIIKRLPPSSEWIDARSGKLATQHGFRSSFRDRVAERTDYPHEMAEIALAHTIDNKVEAAYRRGDMLEKRREMMEAWCRWCAAK</sequence>
<dbReference type="EMBL" id="JAEKFT010000021">
    <property type="protein sequence ID" value="MBT0962898.1"/>
    <property type="molecule type" value="Genomic_DNA"/>
</dbReference>
<keyword evidence="6" id="KW-1185">Reference proteome</keyword>
<dbReference type="Proteomes" id="UP000694660">
    <property type="component" value="Unassembled WGS sequence"/>
</dbReference>
<dbReference type="Pfam" id="PF00589">
    <property type="entry name" value="Phage_integrase"/>
    <property type="match status" value="1"/>
</dbReference>
<keyword evidence="2" id="KW-0229">DNA integration</keyword>
<evidence type="ECO:0000313" key="5">
    <source>
        <dbReference type="EMBL" id="MBT0962898.1"/>
    </source>
</evidence>
<dbReference type="InterPro" id="IPR002104">
    <property type="entry name" value="Integrase_catalytic"/>
</dbReference>
<dbReference type="InterPro" id="IPR011010">
    <property type="entry name" value="DNA_brk_join_enz"/>
</dbReference>
<reference evidence="6" key="1">
    <citation type="journal article" date="2022" name="ISME J.">
        <title>Genetic and phylogenetic analysis of dissimilatory iodate-reducing bacteria identifies potential niches across the world's oceans.</title>
        <authorList>
            <person name="Reyes-Umana V."/>
            <person name="Henning Z."/>
            <person name="Lee K."/>
            <person name="Barnum T.P."/>
            <person name="Coates J.D."/>
        </authorList>
    </citation>
    <scope>NUCLEOTIDE SEQUENCE [LARGE SCALE GENOMIC DNA]</scope>
    <source>
        <strain evidence="6">IR12</strain>
    </source>
</reference>
<dbReference type="AlphaFoldDB" id="A0A944DHD3"/>
<evidence type="ECO:0000313" key="6">
    <source>
        <dbReference type="Proteomes" id="UP000694660"/>
    </source>
</evidence>
<accession>A0A944DHD3</accession>
<evidence type="ECO:0000259" key="4">
    <source>
        <dbReference type="PROSITE" id="PS51898"/>
    </source>
</evidence>
<dbReference type="SUPFAM" id="SSF56349">
    <property type="entry name" value="DNA breaking-rejoining enzymes"/>
    <property type="match status" value="1"/>
</dbReference>
<proteinExistence type="inferred from homology"/>
<keyword evidence="3" id="KW-0233">DNA recombination</keyword>
<dbReference type="PROSITE" id="PS51898">
    <property type="entry name" value="TYR_RECOMBINASE"/>
    <property type="match status" value="1"/>
</dbReference>
<dbReference type="PANTHER" id="PTHR30629">
    <property type="entry name" value="PROPHAGE INTEGRASE"/>
    <property type="match status" value="1"/>
</dbReference>
<dbReference type="CDD" id="cd00801">
    <property type="entry name" value="INT_P4_C"/>
    <property type="match status" value="1"/>
</dbReference>
<comment type="similarity">
    <text evidence="1">Belongs to the 'phage' integrase family.</text>
</comment>
<evidence type="ECO:0000256" key="2">
    <source>
        <dbReference type="ARBA" id="ARBA00022908"/>
    </source>
</evidence>
<evidence type="ECO:0000256" key="1">
    <source>
        <dbReference type="ARBA" id="ARBA00008857"/>
    </source>
</evidence>
<comment type="caution">
    <text evidence="5">The sequence shown here is derived from an EMBL/GenBank/DDBJ whole genome shotgun (WGS) entry which is preliminary data.</text>
</comment>
<dbReference type="GO" id="GO:0006310">
    <property type="term" value="P:DNA recombination"/>
    <property type="evidence" value="ECO:0007669"/>
    <property type="project" value="UniProtKB-KW"/>
</dbReference>
<dbReference type="InterPro" id="IPR050808">
    <property type="entry name" value="Phage_Integrase"/>
</dbReference>
<evidence type="ECO:0000256" key="3">
    <source>
        <dbReference type="ARBA" id="ARBA00023172"/>
    </source>
</evidence>
<organism evidence="5 6">
    <name type="scientific">Denitromonas iodatirespirans</name>
    <dbReference type="NCBI Taxonomy" id="2795389"/>
    <lineage>
        <taxon>Bacteria</taxon>
        <taxon>Pseudomonadati</taxon>
        <taxon>Pseudomonadota</taxon>
        <taxon>Betaproteobacteria</taxon>
        <taxon>Rhodocyclales</taxon>
        <taxon>Zoogloeaceae</taxon>
        <taxon>Denitromonas</taxon>
    </lineage>
</organism>
<dbReference type="PANTHER" id="PTHR30629:SF2">
    <property type="entry name" value="PROPHAGE INTEGRASE INTS-RELATED"/>
    <property type="match status" value="1"/>
</dbReference>